<evidence type="ECO:0000313" key="3">
    <source>
        <dbReference type="Proteomes" id="UP001161422"/>
    </source>
</evidence>
<reference evidence="2" key="2">
    <citation type="submission" date="2023-01" db="EMBL/GenBank/DDBJ databases">
        <title>Draft genome sequence of Paraferrimonas sedimenticola strain NBRC 101628.</title>
        <authorList>
            <person name="Sun Q."/>
            <person name="Mori K."/>
        </authorList>
    </citation>
    <scope>NUCLEOTIDE SEQUENCE</scope>
    <source>
        <strain evidence="2">NBRC 101628</strain>
    </source>
</reference>
<dbReference type="RefSeq" id="WP_095504246.1">
    <property type="nucleotide sequence ID" value="NZ_BSNC01000005.1"/>
</dbReference>
<dbReference type="EMBL" id="BSNC01000005">
    <property type="protein sequence ID" value="GLP96939.1"/>
    <property type="molecule type" value="Genomic_DNA"/>
</dbReference>
<sequence length="102" mass="10881">MTQTISWIRTGLLAFALTFVPASLSLAAEGNTATAPVTDKVNINTADAQTMASKLKGIGLKKAEAIVAYRTANGEFKHLEELLLVRGIGQSILEKNQHSISL</sequence>
<evidence type="ECO:0008006" key="4">
    <source>
        <dbReference type="Google" id="ProtNLM"/>
    </source>
</evidence>
<protein>
    <recommendedName>
        <fullName evidence="4">Competence protein ComEA</fullName>
    </recommendedName>
</protein>
<feature type="signal peptide" evidence="1">
    <location>
        <begin position="1"/>
        <end position="27"/>
    </location>
</feature>
<dbReference type="NCBIfam" id="TIGR00426">
    <property type="entry name" value="competence protein ComEA helix-hairpin-helix repeat region"/>
    <property type="match status" value="1"/>
</dbReference>
<dbReference type="PANTHER" id="PTHR21180:SF32">
    <property type="entry name" value="ENDONUCLEASE_EXONUCLEASE_PHOSPHATASE FAMILY DOMAIN-CONTAINING PROTEIN 1"/>
    <property type="match status" value="1"/>
</dbReference>
<dbReference type="InterPro" id="IPR004509">
    <property type="entry name" value="Competence_ComEA_HhH"/>
</dbReference>
<evidence type="ECO:0000256" key="1">
    <source>
        <dbReference type="SAM" id="SignalP"/>
    </source>
</evidence>
<dbReference type="SUPFAM" id="SSF47781">
    <property type="entry name" value="RuvA domain 2-like"/>
    <property type="match status" value="1"/>
</dbReference>
<feature type="chain" id="PRO_5041440062" description="Competence protein ComEA" evidence="1">
    <location>
        <begin position="28"/>
        <end position="102"/>
    </location>
</feature>
<dbReference type="Proteomes" id="UP001161422">
    <property type="component" value="Unassembled WGS sequence"/>
</dbReference>
<dbReference type="InterPro" id="IPR051675">
    <property type="entry name" value="Endo/Exo/Phosphatase_dom_1"/>
</dbReference>
<accession>A0AA37VZ06</accession>
<dbReference type="GO" id="GO:0015627">
    <property type="term" value="C:type II protein secretion system complex"/>
    <property type="evidence" value="ECO:0007669"/>
    <property type="project" value="TreeGrafter"/>
</dbReference>
<name>A0AA37VZ06_9GAMM</name>
<dbReference type="GO" id="GO:0015628">
    <property type="term" value="P:protein secretion by the type II secretion system"/>
    <property type="evidence" value="ECO:0007669"/>
    <property type="project" value="TreeGrafter"/>
</dbReference>
<dbReference type="Pfam" id="PF12836">
    <property type="entry name" value="HHH_3"/>
    <property type="match status" value="1"/>
</dbReference>
<dbReference type="AlphaFoldDB" id="A0AA37VZ06"/>
<keyword evidence="3" id="KW-1185">Reference proteome</keyword>
<comment type="caution">
    <text evidence="2">The sequence shown here is derived from an EMBL/GenBank/DDBJ whole genome shotgun (WGS) entry which is preliminary data.</text>
</comment>
<dbReference type="PANTHER" id="PTHR21180">
    <property type="entry name" value="ENDONUCLEASE/EXONUCLEASE/PHOSPHATASE FAMILY DOMAIN-CONTAINING PROTEIN 1"/>
    <property type="match status" value="1"/>
</dbReference>
<evidence type="ECO:0000313" key="2">
    <source>
        <dbReference type="EMBL" id="GLP96939.1"/>
    </source>
</evidence>
<proteinExistence type="predicted"/>
<dbReference type="InterPro" id="IPR010994">
    <property type="entry name" value="RuvA_2-like"/>
</dbReference>
<reference evidence="2" key="1">
    <citation type="journal article" date="2014" name="Int. J. Syst. Evol. Microbiol.">
        <title>Complete genome sequence of Corynebacterium casei LMG S-19264T (=DSM 44701T), isolated from a smear-ripened cheese.</title>
        <authorList>
            <consortium name="US DOE Joint Genome Institute (JGI-PGF)"/>
            <person name="Walter F."/>
            <person name="Albersmeier A."/>
            <person name="Kalinowski J."/>
            <person name="Ruckert C."/>
        </authorList>
    </citation>
    <scope>NUCLEOTIDE SEQUENCE</scope>
    <source>
        <strain evidence="2">NBRC 101628</strain>
    </source>
</reference>
<keyword evidence="1" id="KW-0732">Signal</keyword>
<dbReference type="Gene3D" id="1.10.150.280">
    <property type="entry name" value="AF1531-like domain"/>
    <property type="match status" value="1"/>
</dbReference>
<organism evidence="2 3">
    <name type="scientific">Paraferrimonas sedimenticola</name>
    <dbReference type="NCBI Taxonomy" id="375674"/>
    <lineage>
        <taxon>Bacteria</taxon>
        <taxon>Pseudomonadati</taxon>
        <taxon>Pseudomonadota</taxon>
        <taxon>Gammaproteobacteria</taxon>
        <taxon>Alteromonadales</taxon>
        <taxon>Ferrimonadaceae</taxon>
        <taxon>Paraferrimonas</taxon>
    </lineage>
</organism>
<gene>
    <name evidence="2" type="ORF">GCM10007895_22450</name>
</gene>